<evidence type="ECO:0000313" key="2">
    <source>
        <dbReference type="Proteomes" id="UP000221506"/>
    </source>
</evidence>
<dbReference type="EMBL" id="KY914485">
    <property type="protein sequence ID" value="ARK07838.1"/>
    <property type="molecule type" value="Genomic_DNA"/>
</dbReference>
<name>A0A1W6DY57_9CAUD</name>
<reference evidence="1 2" key="1">
    <citation type="submission" date="2017-04" db="EMBL/GenBank/DDBJ databases">
        <title>Complete genome sequence and characterization of temperature-dependent bacteriophage phiA8-29 infecting Aeromonas.</title>
        <authorList>
            <person name="He Y."/>
            <person name="Yang H."/>
        </authorList>
    </citation>
    <scope>NUCLEOTIDE SEQUENCE [LARGE SCALE GENOMIC DNA]</scope>
</reference>
<dbReference type="Pfam" id="PF18143">
    <property type="entry name" value="HAD_SAK_2"/>
    <property type="match status" value="1"/>
</dbReference>
<protein>
    <submittedName>
        <fullName evidence="1">Uncharacterized protein</fullName>
    </submittedName>
</protein>
<proteinExistence type="predicted"/>
<organism evidence="1 2">
    <name type="scientific">Aeromonas phage phiA8-29</name>
    <dbReference type="NCBI Taxonomy" id="1978922"/>
    <lineage>
        <taxon>Viruses</taxon>
        <taxon>Duplodnaviria</taxon>
        <taxon>Heunggongvirae</taxon>
        <taxon>Uroviricota</taxon>
        <taxon>Caudoviricetes</taxon>
        <taxon>Pantevenvirales</taxon>
        <taxon>Ackermannviridae</taxon>
        <taxon>Tedavirus</taxon>
        <taxon>Tedavirus A829</taxon>
    </lineage>
</organism>
<accession>A0A1W6DY57</accession>
<sequence length="177" mass="20189">MKILFLDFDGVWRATGAAQMLGDIIDKQAIALIEMAIDYSNQTSETKVVVTSTHRVGVNISEMLSFLEDSGAKVIASSLHEDWKTKVGEEHPFGRRKEINEWLSRHPEVERHVIVDDDFEDLIFDIQNTGNAFDFVHIDSFNGFTFRDAIRVMCLLGVKEIPNREAAKDFVRIGRKF</sequence>
<gene>
    <name evidence="1" type="ORF">phiA829_018</name>
</gene>
<dbReference type="Proteomes" id="UP000221506">
    <property type="component" value="Segment"/>
</dbReference>
<evidence type="ECO:0000313" key="1">
    <source>
        <dbReference type="EMBL" id="ARK07838.1"/>
    </source>
</evidence>
<keyword evidence="2" id="KW-1185">Reference proteome</keyword>